<keyword evidence="1" id="KW-0472">Membrane</keyword>
<reference evidence="2 3" key="1">
    <citation type="submission" date="2019-11" db="EMBL/GenBank/DDBJ databases">
        <title>Type strains purchased from KCTC, JCM and DSMZ.</title>
        <authorList>
            <person name="Lu H."/>
        </authorList>
    </citation>
    <scope>NUCLEOTIDE SEQUENCE [LARGE SCALE GENOMIC DNA]</scope>
    <source>
        <strain evidence="2 3">KCTC 22382</strain>
    </source>
</reference>
<protein>
    <submittedName>
        <fullName evidence="2">Uncharacterized protein</fullName>
    </submittedName>
</protein>
<dbReference type="AlphaFoldDB" id="A0A6L6PUW2"/>
<keyword evidence="3" id="KW-1185">Reference proteome</keyword>
<evidence type="ECO:0000256" key="1">
    <source>
        <dbReference type="SAM" id="Phobius"/>
    </source>
</evidence>
<comment type="caution">
    <text evidence="2">The sequence shown here is derived from an EMBL/GenBank/DDBJ whole genome shotgun (WGS) entry which is preliminary data.</text>
</comment>
<name>A0A6L6PUW2_9BURK</name>
<evidence type="ECO:0000313" key="3">
    <source>
        <dbReference type="Proteomes" id="UP000475582"/>
    </source>
</evidence>
<dbReference type="EMBL" id="WNKY01000119">
    <property type="protein sequence ID" value="MTV42035.1"/>
    <property type="molecule type" value="Genomic_DNA"/>
</dbReference>
<organism evidence="2 3">
    <name type="scientific">Duganella radicis</name>
    <dbReference type="NCBI Taxonomy" id="551988"/>
    <lineage>
        <taxon>Bacteria</taxon>
        <taxon>Pseudomonadati</taxon>
        <taxon>Pseudomonadota</taxon>
        <taxon>Betaproteobacteria</taxon>
        <taxon>Burkholderiales</taxon>
        <taxon>Oxalobacteraceae</taxon>
        <taxon>Telluria group</taxon>
        <taxon>Duganella</taxon>
    </lineage>
</organism>
<sequence length="187" mass="20795">MTDSKKTNLNDVIGALLEAAVRDQHAINDAIKEMKGSRRKMDDASDTLPSTVASRVSASLKVAIDDAANTLLERFNHATTEADRAAAAYQKASREAPRRFVLLGIGVTFVAITALATLAWCFTPSMDEIRARRAERDNLENQVEWLKQAAHSDLTTCRLKNNTVRLCAKLDRQFSDQWGGYRIITEK</sequence>
<gene>
    <name evidence="2" type="ORF">GM676_31320</name>
</gene>
<dbReference type="Proteomes" id="UP000475582">
    <property type="component" value="Unassembled WGS sequence"/>
</dbReference>
<feature type="transmembrane region" description="Helical" evidence="1">
    <location>
        <begin position="100"/>
        <end position="120"/>
    </location>
</feature>
<keyword evidence="1" id="KW-0812">Transmembrane</keyword>
<proteinExistence type="predicted"/>
<keyword evidence="1" id="KW-1133">Transmembrane helix</keyword>
<accession>A0A6L6PUW2</accession>
<evidence type="ECO:0000313" key="2">
    <source>
        <dbReference type="EMBL" id="MTV42035.1"/>
    </source>
</evidence>
<dbReference type="RefSeq" id="WP_155468465.1">
    <property type="nucleotide sequence ID" value="NZ_WNKY01000119.1"/>
</dbReference>